<proteinExistence type="predicted"/>
<evidence type="ECO:0000256" key="1">
    <source>
        <dbReference type="SAM" id="SignalP"/>
    </source>
</evidence>
<reference evidence="3" key="1">
    <citation type="submission" date="2017-01" db="EMBL/GenBank/DDBJ databases">
        <authorList>
            <person name="Varghese N."/>
            <person name="Submissions S."/>
        </authorList>
    </citation>
    <scope>NUCLEOTIDE SEQUENCE [LARGE SCALE GENOMIC DNA]</scope>
    <source>
        <strain evidence="3">UM1</strain>
    </source>
</reference>
<dbReference type="EMBL" id="FTLW01000003">
    <property type="protein sequence ID" value="SIQ67299.1"/>
    <property type="molecule type" value="Genomic_DNA"/>
</dbReference>
<evidence type="ECO:0000313" key="2">
    <source>
        <dbReference type="EMBL" id="SIQ67299.1"/>
    </source>
</evidence>
<evidence type="ECO:0000313" key="3">
    <source>
        <dbReference type="Proteomes" id="UP000241788"/>
    </source>
</evidence>
<keyword evidence="3" id="KW-1185">Reference proteome</keyword>
<gene>
    <name evidence="2" type="ORF">SAMN05421546_1713</name>
</gene>
<keyword evidence="1" id="KW-0732">Signal</keyword>
<organism evidence="2 3">
    <name type="scientific">Solilutibacter tolerans</name>
    <dbReference type="NCBI Taxonomy" id="1604334"/>
    <lineage>
        <taxon>Bacteria</taxon>
        <taxon>Pseudomonadati</taxon>
        <taxon>Pseudomonadota</taxon>
        <taxon>Gammaproteobacteria</taxon>
        <taxon>Lysobacterales</taxon>
        <taxon>Lysobacteraceae</taxon>
        <taxon>Solilutibacter</taxon>
    </lineage>
</organism>
<sequence>MSKGITVASILVLMTAPLLAVATEPELAAEQMIIETAYNTDLGGSANQQFAQVFELHEAGSLSHLMLPLHCHPHVQVEVKIEEAPNGIPGGAALMRQIVPGYVLDGVSAHMRMIEFTRPPRVKPGKYAFTIGIRGAANASNFCILWQAPAGITTSGNAYFVATGNPPGWLPLLDSQFQPRVLAFQVYLRPN</sequence>
<dbReference type="AlphaFoldDB" id="A0A1N6UNW9"/>
<feature type="signal peptide" evidence="1">
    <location>
        <begin position="1"/>
        <end position="22"/>
    </location>
</feature>
<feature type="chain" id="PRO_5009938804" evidence="1">
    <location>
        <begin position="23"/>
        <end position="191"/>
    </location>
</feature>
<protein>
    <submittedName>
        <fullName evidence="2">Uncharacterized protein</fullName>
    </submittedName>
</protein>
<name>A0A1N6UNW9_9GAMM</name>
<accession>A0A1N6UNW9</accession>
<dbReference type="Proteomes" id="UP000241788">
    <property type="component" value="Unassembled WGS sequence"/>
</dbReference>